<organism evidence="1 2">
    <name type="scientific">Bifidobacterium asteroides</name>
    <dbReference type="NCBI Taxonomy" id="1684"/>
    <lineage>
        <taxon>Bacteria</taxon>
        <taxon>Bacillati</taxon>
        <taxon>Actinomycetota</taxon>
        <taxon>Actinomycetes</taxon>
        <taxon>Bifidobacteriales</taxon>
        <taxon>Bifidobacteriaceae</taxon>
        <taxon>Bifidobacterium</taxon>
    </lineage>
</organism>
<dbReference type="AlphaFoldDB" id="A0A318MLZ5"/>
<proteinExistence type="predicted"/>
<reference evidence="1 2" key="1">
    <citation type="submission" date="2018-05" db="EMBL/GenBank/DDBJ databases">
        <title>Reference genomes for bee gut microbiota database.</title>
        <authorList>
            <person name="Ellegaard K.M."/>
        </authorList>
    </citation>
    <scope>NUCLEOTIDE SEQUENCE [LARGE SCALE GENOMIC DNA]</scope>
    <source>
        <strain evidence="1 2">ESL0200</strain>
    </source>
</reference>
<dbReference type="EMBL" id="QGLL01000009">
    <property type="protein sequence ID" value="PXY81565.1"/>
    <property type="molecule type" value="Genomic_DNA"/>
</dbReference>
<name>A0A318MLZ5_9BIFI</name>
<evidence type="ECO:0000313" key="1">
    <source>
        <dbReference type="EMBL" id="PXY81565.1"/>
    </source>
</evidence>
<gene>
    <name evidence="1" type="ORF">DKK75_07495</name>
</gene>
<dbReference type="Proteomes" id="UP000247744">
    <property type="component" value="Unassembled WGS sequence"/>
</dbReference>
<evidence type="ECO:0000313" key="2">
    <source>
        <dbReference type="Proteomes" id="UP000247744"/>
    </source>
</evidence>
<protein>
    <submittedName>
        <fullName evidence="1">Uncharacterized protein</fullName>
    </submittedName>
</protein>
<sequence length="75" mass="8518">MVHLPDAKGEVNNDNEIDFILNRKQYAGTRRRLQRLGKVEACKAIDAMEHNQTFITSPAAQLMINRHGANLLKCK</sequence>
<accession>A0A318MLZ5</accession>
<comment type="caution">
    <text evidence="1">The sequence shown here is derived from an EMBL/GenBank/DDBJ whole genome shotgun (WGS) entry which is preliminary data.</text>
</comment>